<dbReference type="EMBL" id="DS268541">
    <property type="protein sequence ID" value="EFO88151.1"/>
    <property type="molecule type" value="Genomic_DNA"/>
</dbReference>
<feature type="transmembrane region" description="Helical" evidence="12">
    <location>
        <begin position="123"/>
        <end position="143"/>
    </location>
</feature>
<evidence type="ECO:0000256" key="6">
    <source>
        <dbReference type="ARBA" id="ARBA00022792"/>
    </source>
</evidence>
<dbReference type="OMA" id="YWWGYES"/>
<keyword evidence="4 10" id="KW-0812">Transmembrane</keyword>
<keyword evidence="14" id="KW-1185">Reference proteome</keyword>
<comment type="subcellular location">
    <subcellularLocation>
        <location evidence="1">Mitochondrion inner membrane</location>
        <topology evidence="1">Multi-pass membrane protein</topology>
    </subcellularLocation>
</comment>
<protein>
    <submittedName>
        <fullName evidence="13">Uncharacterized protein</fullName>
    </submittedName>
</protein>
<keyword evidence="5" id="KW-0677">Repeat</keyword>
<dbReference type="GO" id="GO:0005743">
    <property type="term" value="C:mitochondrial inner membrane"/>
    <property type="evidence" value="ECO:0007669"/>
    <property type="project" value="UniProtKB-SubCell"/>
</dbReference>
<evidence type="ECO:0000256" key="3">
    <source>
        <dbReference type="ARBA" id="ARBA00022448"/>
    </source>
</evidence>
<dbReference type="InterPro" id="IPR023395">
    <property type="entry name" value="MCP_dom_sf"/>
</dbReference>
<dbReference type="Gene3D" id="1.50.40.10">
    <property type="entry name" value="Mitochondrial carrier domain"/>
    <property type="match status" value="1"/>
</dbReference>
<evidence type="ECO:0000313" key="14">
    <source>
        <dbReference type="Proteomes" id="UP000008281"/>
    </source>
</evidence>
<dbReference type="HOGENOM" id="CLU_015166_0_0_1"/>
<dbReference type="SUPFAM" id="SSF103506">
    <property type="entry name" value="Mitochondrial carrier"/>
    <property type="match status" value="1"/>
</dbReference>
<evidence type="ECO:0000256" key="7">
    <source>
        <dbReference type="ARBA" id="ARBA00022989"/>
    </source>
</evidence>
<evidence type="ECO:0000256" key="11">
    <source>
        <dbReference type="RuleBase" id="RU000488"/>
    </source>
</evidence>
<name>E3N6K7_CAERE</name>
<reference evidence="13" key="1">
    <citation type="submission" date="2007-07" db="EMBL/GenBank/DDBJ databases">
        <title>PCAP assembly of the Caenorhabditis remanei genome.</title>
        <authorList>
            <consortium name="The Caenorhabditis remanei Sequencing Consortium"/>
            <person name="Wilson R.K."/>
        </authorList>
    </citation>
    <scope>NUCLEOTIDE SEQUENCE [LARGE SCALE GENOMIC DNA]</scope>
    <source>
        <strain evidence="13">PB4641</strain>
    </source>
</reference>
<keyword evidence="6" id="KW-0999">Mitochondrion inner membrane</keyword>
<dbReference type="FunCoup" id="E3N6K7">
    <property type="interactions" value="1869"/>
</dbReference>
<feature type="repeat" description="Solcar" evidence="10">
    <location>
        <begin position="32"/>
        <end position="151"/>
    </location>
</feature>
<dbReference type="STRING" id="31234.E3N6K7"/>
<gene>
    <name evidence="13" type="ORF">CRE_06946</name>
</gene>
<feature type="repeat" description="Solcar" evidence="10">
    <location>
        <begin position="264"/>
        <end position="372"/>
    </location>
</feature>
<dbReference type="OrthoDB" id="1747031at2759"/>
<comment type="similarity">
    <text evidence="2 11">Belongs to the mitochondrial carrier (TC 2.A.29) family.</text>
</comment>
<feature type="transmembrane region" description="Helical" evidence="12">
    <location>
        <begin position="339"/>
        <end position="366"/>
    </location>
</feature>
<dbReference type="eggNOG" id="KOG0761">
    <property type="taxonomic scope" value="Eukaryota"/>
</dbReference>
<evidence type="ECO:0000256" key="2">
    <source>
        <dbReference type="ARBA" id="ARBA00006375"/>
    </source>
</evidence>
<evidence type="ECO:0000256" key="8">
    <source>
        <dbReference type="ARBA" id="ARBA00023128"/>
    </source>
</evidence>
<evidence type="ECO:0000256" key="10">
    <source>
        <dbReference type="PROSITE-ProRule" id="PRU00282"/>
    </source>
</evidence>
<organism evidence="14">
    <name type="scientific">Caenorhabditis remanei</name>
    <name type="common">Caenorhabditis vulgaris</name>
    <dbReference type="NCBI Taxonomy" id="31234"/>
    <lineage>
        <taxon>Eukaryota</taxon>
        <taxon>Metazoa</taxon>
        <taxon>Ecdysozoa</taxon>
        <taxon>Nematoda</taxon>
        <taxon>Chromadorea</taxon>
        <taxon>Rhabditida</taxon>
        <taxon>Rhabditina</taxon>
        <taxon>Rhabditomorpha</taxon>
        <taxon>Rhabditoidea</taxon>
        <taxon>Rhabditidae</taxon>
        <taxon>Peloderinae</taxon>
        <taxon>Caenorhabditis</taxon>
    </lineage>
</organism>
<dbReference type="Proteomes" id="UP000008281">
    <property type="component" value="Unassembled WGS sequence"/>
</dbReference>
<dbReference type="PROSITE" id="PS50920">
    <property type="entry name" value="SOLCAR"/>
    <property type="match status" value="3"/>
</dbReference>
<keyword evidence="7 12" id="KW-1133">Transmembrane helix</keyword>
<evidence type="ECO:0000313" key="13">
    <source>
        <dbReference type="EMBL" id="EFO88151.1"/>
    </source>
</evidence>
<feature type="repeat" description="Solcar" evidence="10">
    <location>
        <begin position="170"/>
        <end position="254"/>
    </location>
</feature>
<accession>E3N6K7</accession>
<dbReference type="InParanoid" id="E3N6K7"/>
<feature type="transmembrane region" description="Helical" evidence="12">
    <location>
        <begin position="172"/>
        <end position="193"/>
    </location>
</feature>
<dbReference type="GO" id="GO:1990542">
    <property type="term" value="P:mitochondrial transmembrane transport"/>
    <property type="evidence" value="ECO:0007669"/>
    <property type="project" value="InterPro"/>
</dbReference>
<dbReference type="Pfam" id="PF00153">
    <property type="entry name" value="Mito_carr"/>
    <property type="match status" value="3"/>
</dbReference>
<keyword evidence="9 10" id="KW-0472">Membrane</keyword>
<keyword evidence="3 11" id="KW-0813">Transport</keyword>
<dbReference type="AlphaFoldDB" id="E3N6K7"/>
<dbReference type="InterPro" id="IPR045315">
    <property type="entry name" value="Mtm1-like"/>
</dbReference>
<sequence>MPSPCENSGVANCSRAGPCAKKVECCQKQLTVGVMQQVTASSSGAIVTSLFMTPLDVVKIRLQQQSRPFPKGECFYYHNGLMDVVCEACEVRKPCEWYQRPGNFRGMADAMVKIARHEGIRSLWSGLAPTMVMALPATVFYFTTYDNLSVWLKKKMCCRRAFSPDKWTPPDWTAAAAAGIAARTIAVTVVSPIEMVRTKMQSQRLTYHEIGHLIKHSWATKGISSFYLGWTPTMLRDIPFSGIYWAGYDWFKTRLTRHQGPDHSPFVVSFVSGAAAGSLASVFTHPFDVIKTNCQIRIGGTADDMNKSIATVIREMYHQRGISAFSAGEAKMKKIKMKFLIIILISGLLPRIVKVSPACAIMISFYEYFKYLFQKH</sequence>
<dbReference type="InterPro" id="IPR018108">
    <property type="entry name" value="MCP_transmembrane"/>
</dbReference>
<dbReference type="PANTHER" id="PTHR45760:SF2">
    <property type="entry name" value="FI19922P1-RELATED"/>
    <property type="match status" value="1"/>
</dbReference>
<evidence type="ECO:0000256" key="4">
    <source>
        <dbReference type="ARBA" id="ARBA00022692"/>
    </source>
</evidence>
<dbReference type="PANTHER" id="PTHR45760">
    <property type="entry name" value="FI19922P1-RELATED"/>
    <property type="match status" value="1"/>
</dbReference>
<proteinExistence type="inferred from homology"/>
<evidence type="ECO:0000256" key="9">
    <source>
        <dbReference type="ARBA" id="ARBA00023136"/>
    </source>
</evidence>
<evidence type="ECO:0000256" key="12">
    <source>
        <dbReference type="SAM" id="Phobius"/>
    </source>
</evidence>
<evidence type="ECO:0000256" key="1">
    <source>
        <dbReference type="ARBA" id="ARBA00004448"/>
    </source>
</evidence>
<evidence type="ECO:0000256" key="5">
    <source>
        <dbReference type="ARBA" id="ARBA00022737"/>
    </source>
</evidence>
<keyword evidence="8" id="KW-0496">Mitochondrion</keyword>